<feature type="region of interest" description="Disordered" evidence="1">
    <location>
        <begin position="271"/>
        <end position="306"/>
    </location>
</feature>
<dbReference type="InterPro" id="IPR028889">
    <property type="entry name" value="USP"/>
</dbReference>
<dbReference type="GO" id="GO:0016579">
    <property type="term" value="P:protein deubiquitination"/>
    <property type="evidence" value="ECO:0007669"/>
    <property type="project" value="InterPro"/>
</dbReference>
<dbReference type="PROSITE" id="PS50235">
    <property type="entry name" value="USP_3"/>
    <property type="match status" value="1"/>
</dbReference>
<evidence type="ECO:0000313" key="6">
    <source>
        <dbReference type="Proteomes" id="UP000325113"/>
    </source>
</evidence>
<feature type="region of interest" description="Disordered" evidence="1">
    <location>
        <begin position="1559"/>
        <end position="1578"/>
    </location>
</feature>
<feature type="compositionally biased region" description="Low complexity" evidence="1">
    <location>
        <begin position="275"/>
        <end position="306"/>
    </location>
</feature>
<feature type="region of interest" description="Disordered" evidence="1">
    <location>
        <begin position="3779"/>
        <end position="3814"/>
    </location>
</feature>
<feature type="compositionally biased region" description="Polar residues" evidence="1">
    <location>
        <begin position="3782"/>
        <end position="3793"/>
    </location>
</feature>
<dbReference type="GO" id="GO:0005829">
    <property type="term" value="C:cytosol"/>
    <property type="evidence" value="ECO:0007669"/>
    <property type="project" value="TreeGrafter"/>
</dbReference>
<dbReference type="SUPFAM" id="SSF48371">
    <property type="entry name" value="ARM repeat"/>
    <property type="match status" value="1"/>
</dbReference>
<dbReference type="PANTHER" id="PTHR24006:SF827">
    <property type="entry name" value="UBIQUITIN CARBOXYL-TERMINAL HYDROLASE 34"/>
    <property type="match status" value="1"/>
</dbReference>
<reference evidence="5 6" key="1">
    <citation type="submission" date="2019-07" db="EMBL/GenBank/DDBJ databases">
        <title>Genomes of Cafeteria roenbergensis.</title>
        <authorList>
            <person name="Fischer M.G."/>
            <person name="Hackl T."/>
            <person name="Roman M."/>
        </authorList>
    </citation>
    <scope>NUCLEOTIDE SEQUENCE [LARGE SCALE GENOMIC DNA]</scope>
    <source>
        <strain evidence="3 6">Cflag</strain>
        <strain evidence="4 5">RCC970-E3</strain>
    </source>
</reference>
<dbReference type="Proteomes" id="UP000325113">
    <property type="component" value="Unassembled WGS sequence"/>
</dbReference>
<accession>A0A5A8DEP8</accession>
<dbReference type="Proteomes" id="UP000324907">
    <property type="component" value="Unassembled WGS sequence"/>
</dbReference>
<proteinExistence type="predicted"/>
<feature type="compositionally biased region" description="Low complexity" evidence="1">
    <location>
        <begin position="1829"/>
        <end position="1846"/>
    </location>
</feature>
<dbReference type="GO" id="GO:0004843">
    <property type="term" value="F:cysteine-type deubiquitinase activity"/>
    <property type="evidence" value="ECO:0007669"/>
    <property type="project" value="InterPro"/>
</dbReference>
<dbReference type="Pfam" id="PF00443">
    <property type="entry name" value="UCH"/>
    <property type="match status" value="1"/>
</dbReference>
<dbReference type="InterPro" id="IPR038765">
    <property type="entry name" value="Papain-like_cys_pep_sf"/>
</dbReference>
<feature type="compositionally biased region" description="Acidic residues" evidence="1">
    <location>
        <begin position="1817"/>
        <end position="1828"/>
    </location>
</feature>
<feature type="compositionally biased region" description="Low complexity" evidence="1">
    <location>
        <begin position="1874"/>
        <end position="1895"/>
    </location>
</feature>
<dbReference type="InterPro" id="IPR018200">
    <property type="entry name" value="USP_CS"/>
</dbReference>
<evidence type="ECO:0000313" key="4">
    <source>
        <dbReference type="EMBL" id="KAA0172221.1"/>
    </source>
</evidence>
<feature type="region of interest" description="Disordered" evidence="1">
    <location>
        <begin position="3029"/>
        <end position="3069"/>
    </location>
</feature>
<dbReference type="PANTHER" id="PTHR24006">
    <property type="entry name" value="UBIQUITIN CARBOXYL-TERMINAL HYDROLASE"/>
    <property type="match status" value="1"/>
</dbReference>
<feature type="domain" description="USP" evidence="2">
    <location>
        <begin position="2308"/>
        <end position="2750"/>
    </location>
</feature>
<feature type="region of interest" description="Disordered" evidence="1">
    <location>
        <begin position="3629"/>
        <end position="3678"/>
    </location>
</feature>
<feature type="region of interest" description="Disordered" evidence="1">
    <location>
        <begin position="3366"/>
        <end position="3428"/>
    </location>
</feature>
<feature type="region of interest" description="Disordered" evidence="1">
    <location>
        <begin position="1811"/>
        <end position="1904"/>
    </location>
</feature>
<feature type="region of interest" description="Disordered" evidence="1">
    <location>
        <begin position="1694"/>
        <end position="1736"/>
    </location>
</feature>
<evidence type="ECO:0000313" key="5">
    <source>
        <dbReference type="Proteomes" id="UP000324907"/>
    </source>
</evidence>
<dbReference type="EMBL" id="VLTL01000002">
    <property type="protein sequence ID" value="KAA0172221.1"/>
    <property type="molecule type" value="Genomic_DNA"/>
</dbReference>
<dbReference type="Gene3D" id="1.10.238.10">
    <property type="entry name" value="EF-hand"/>
    <property type="match status" value="1"/>
</dbReference>
<feature type="region of interest" description="Disordered" evidence="1">
    <location>
        <begin position="1442"/>
        <end position="1472"/>
    </location>
</feature>
<dbReference type="Gene3D" id="3.90.70.10">
    <property type="entry name" value="Cysteine proteinases"/>
    <property type="match status" value="1"/>
</dbReference>
<protein>
    <recommendedName>
        <fullName evidence="2">USP domain-containing protein</fullName>
    </recommendedName>
</protein>
<evidence type="ECO:0000313" key="3">
    <source>
        <dbReference type="EMBL" id="KAA0163983.1"/>
    </source>
</evidence>
<dbReference type="InterPro" id="IPR016024">
    <property type="entry name" value="ARM-type_fold"/>
</dbReference>
<dbReference type="PROSITE" id="PS00973">
    <property type="entry name" value="USP_2"/>
    <property type="match status" value="1"/>
</dbReference>
<sequence length="3862" mass="408751">MAAATPEHCKTYPKAVKDDVASLMADFRKVASTSGDAALVDRSAELLEKLANMRIGSNKAEAAPNGDELAKVFQAMLRTTYDSEETATKVASALHKLVDTAAASRGAVEAELYSELRKASNPTSRFNKSHGDEVGAASLEDWRESIAKGSLAEHFNSGMDMWLPVKVVDVDATRGVRIQYEDVVSIASPIWVRLSAQVLAPRGRHTITPEQRLAAEPWRLALKPGDSVDLISSGGIFVKGTLTDTWTRAAPPTEAVVMFQNKAMVEEVDAKDGGEAAAPAKANDAPAAADASNAEDAAAGAEAPAAESDDDGVVRFVRVMRLSDLQRSTIVPANLPWTPVWSLRLAEADTASCVKSSFGIATIPATQLGQREVLLPGGGPVCDSDDAPIGDGSLAAALRAPAEAVVLPRGPGRDNGGSLAVAFISKVLTSGALGNMLRRAAAMKRLPVDAAHFEAHADQRSARSAEYLASHWLAGVASLAAAAEAGAGDPFEGAAAVVRDALGPADEADAGAEGAPRVATLTGMLGMLEANVALLNKHWVAAVAPVLALLITRALCCQPPVARRLLRPEDLAKVNSTLRMLLHRGIGRTAGVALLELCSLELSECMLRQDMLQQRILGMRLYTEAAQAAATKEAVTVDMESLERWLDETEFFDIVFTQSRSHEELYRRVGAVIKNLLRAGSDASDIVERLWESGTGPRANAEIRDLCFSQLQDMASELNVEATASILVRICQMPRATITTQIVRLAVSLMNVSQEKAVKLAPIGLNILWSLAFEPATTVRVAFAEPAADAPKAPRPSAGERVLSESAKAEHAAAVEVWRTADFEAAGIALEAAVAEDDSTLGAPSPEVAAEAETSFASLLKQQAHDRMKVPFCARVLARVKSGSGSRAKLLSIMWAVINDCPAVSSRPTDLSRSMLLSRLQGSFGLLESVLASVVGVHESAKAHAAAQGWVPDGGIASASLAELRDLGSKLCAWTPSGDDSDFITSMRTRLGVLVNACEASESLHLSGEQAKTLYSCLVSDALCPQETELLSRHLRSAAAGSLSAVGEVMTSATMIDLFRSSMLAESPRRMQLADLRALVPYFLLANGAAGALDLRSTRPGEDPEFLVRKLPQEMEGFEYLWRVALEADDDEVGSRAVQFLSSLHSQFSPAFESENKDARPEAVRAEFVSSIVRRLRDAVEEGRWSMAGRCLVAADQLLREADETGVAESGVRPHGSLASRGSPLVVSFSCSIPAKHFSGGSEKDPPAIVSDKPAPPAKFRLRLPGAATVSEMRGVLAEFLGFSPAVFRLAVAGKVWSPEQNSRSLTQMGIKTADTVLLSLKIQRETTAPLLANPSVSDQRSAKLTPAAEKVVMHIFHRFCNEDGLMGIPHFRDFCRGAGVSDEQNLSDSRLGEVFRNAELDPSGMLALKGFIQFYTEAAFTRPGNVLSDFRALGYDTTTMTIPTEDGPGDAGASPADRAKQRRQAAADRRDRALEVRAMSRRILVAPESGIHSALFGALTAPPEFDEAVVQRSWAMLMALPTEPSVLSHVGGGAEAALLVPVKADLVEDAKPAAATAAASAPSPAASGAGAAASDAATGGSGAAAALQSAASDSGEAAVATAEPEAAAEPVGTTDAEPDAEPSLDDVAVNLSAVDWAAELDSASPFKLLYVLQVLQMLAAEAPRARKPAPPAQSNADPANALPVGTSAFIGPLAPDQYDNGARATDAATGGAAVSSDSPADDASASASDEESEPKRYAAWREQFIRTGGLRRLLSLLRDWDASSLAEVERAEGSEAASTADGLRRSCVAELFALARTFVGPALEARSAAAGASEPADADADDEDVDGEPAATSAAGAPGTSSGPDAPDDDAASTDATNGRDAAEPSDITQPVGASGAAGASAGAGGDASASPDGPVEEQSMSAASSKALLAQLAGELGEAVVDAADPDRFVGSVLHLVSSAAQAATAEDVKIVQLGLGLVSSLAMQRPASLAPLLVEPPAAGEKENWLSQLVPRLLLHSGSDSSTRIRRFASSKFGAMVASIPDEAFKAAGAPALADFLLELLLERLDEVASAAERAVAVATAAAAAAEDASAAAAATNDSATDTSNSDAAAACVQFFSLLTRILRHMVALSTESPAVELTARSSAEVPEAVAAAAPPAGASASPLEVRLMPVAKSLMRRVTCHPPLERRGGTEQVDQLLMGVLKVLATLAEGIPALRSLAAEPGTGVPGKPDDTFMRVVFEDCLFFQPTTAEDLDETVAPVLPKCKRARTRAAAFALLSALARGQPSNVARMSDSLVTVMDAVKGDKPSQSALNPNLSRRAACGYVGLRNLGCICYMNSMMQQLFMVPHFRFGVLAADCEVTDDDTHDGTRDIPNDVADAVKVWKEGAGAKGAAVEGGAAAVPTPASESPLYQLQRMFASLSMSQRRDYDPRPWCNSFKDSGGNPVNVGIQQDAEEFVNAFLNKVSESLKGSKQHSLVRDCFTGTTVDQMCCPEFQWIREKRTVFHHLPLTVANNSDVYEALRGSIECETLSEYKCDAAPDTPTQLEKRQVLGQLPDTLMLHFKRMVFDFDTFLNKKINTRFAFPHELDMYAFTREGVMEEERIAAQAGGATSSFLSALRAKGDPVAAAAAMGADAAAAAASGAGEAAAATAAAADGAAPSTSSGARARHEDGRLKSPSDEYLYDLAGIVVHTGTAQSGHYFSFIKDRATGRWFEFNDSTVRPFDPKDIPDKCFGGTGKGRAVSRFGYVSDVQTERTLNAYFTVYECRKPSRVRQAVSVTAAMHGIAFEAAAVESRPFDPLARAQEVEAEIEKYKEEEDRAKHRALLEAQAKAAEADSAAFTGKLLELARSAAAEGDKSSGRIQPSTLLRSLLPKAQFDRIFSDNARMVRQGELYSGEFFGFIGRTFTEAAPALVAALTGASDARDASAMTAKEASGLLDVGSSFALRVMVKSTRDVKQVPAMLEALSRVYAEHPPSCASLLLQLAADPDWIRELLLLATNKKIRSAVASLITMCLSRCAAAEPGALWAAENFALAAARAEAEAKADAADASNDAGTGKKKEDATPAPPAAHGAPGDGPSGAGAAEGPQSTVRAFIDAMLSLLPKVDSAWARFEEYWGILADAADIPFEEVCRFLAHRNMLRIMFDFVLGEDSPIKDSVRPDGRKIPPMGSAYSRPSWNDFFRLWRNITCSAKLPPHLRVSGGANCNLSKWRRKQAAAGTSLLGAEAQAAEARWRVAEPPTTRPMAFQLPLGPDGNPDMEVWAASVAKAEECPFMRSSEVSAPFQPLYENSRLLGVATRLGVDGAILRDIACHLAFESQDASALLCSTMASEVSCAQNDEAHRKVVQIIIDGLVSIEDSLQEQRIFLVLGDHTCNTLRAGTMLGFEPKDPPKEPAAAGDAVAAEGAATPGGEATATAEGAAPDASAPAPAPAPAAEEQTAEEKQRAFAKRSAAVSAGISRDFLYSVSCGHTGGIISWMLKSQRTYTQAVAERLSWLLDLMVEVPAIARYVFKLLPPVAPSRHKTMGDWMIEFATWAAHISTMGRGMPLKHRREEAIAFLHRVRAEVEGHAKALDFEVVQRLSPEQQALNDRALGWTQLLEASLLGFCVATGTLQNEDGSKSLCVRYCSRVDHALKVTVFLTDQQSPTKPANFRVTATPEDPKPEADKPEADKPEADKKANEAGDAAAAKEAADVGDQPKPVKERFRFVNAPFQCGVLTVREAIDPAKPFGLYDFNWLYDHLYDPEAQETIPTARAEGTTVGGFALEQDLEGWSPDPVEAENLSGCDRCHFVLASTKGAGSASTRPTSNASMSWREREAQRPADERVFGSDDATDSAELQQLIAMGILSMVPQMRDCRSCGQQFSRRELRCPSCNTYAASN</sequence>
<dbReference type="InterPro" id="IPR050164">
    <property type="entry name" value="Peptidase_C19"/>
</dbReference>
<gene>
    <name evidence="4" type="ORF">FNF28_00224</name>
    <name evidence="3" type="ORF">FNF31_02532</name>
</gene>
<name>A0A5A8DEP8_CAFRO</name>
<feature type="compositionally biased region" description="Basic and acidic residues" evidence="1">
    <location>
        <begin position="3641"/>
        <end position="3663"/>
    </location>
</feature>
<feature type="compositionally biased region" description="Low complexity" evidence="1">
    <location>
        <begin position="1702"/>
        <end position="1728"/>
    </location>
</feature>
<dbReference type="EMBL" id="VLTM01000019">
    <property type="protein sequence ID" value="KAA0163983.1"/>
    <property type="molecule type" value="Genomic_DNA"/>
</dbReference>
<dbReference type="GO" id="GO:0005634">
    <property type="term" value="C:nucleus"/>
    <property type="evidence" value="ECO:0007669"/>
    <property type="project" value="TreeGrafter"/>
</dbReference>
<comment type="caution">
    <text evidence="3">The sequence shown here is derived from an EMBL/GenBank/DDBJ whole genome shotgun (WGS) entry which is preliminary data.</text>
</comment>
<evidence type="ECO:0000259" key="2">
    <source>
        <dbReference type="PROSITE" id="PS50235"/>
    </source>
</evidence>
<feature type="compositionally biased region" description="Basic and acidic residues" evidence="1">
    <location>
        <begin position="3795"/>
        <end position="3810"/>
    </location>
</feature>
<dbReference type="SUPFAM" id="SSF54001">
    <property type="entry name" value="Cysteine proteinases"/>
    <property type="match status" value="1"/>
</dbReference>
<feature type="compositionally biased region" description="Low complexity" evidence="1">
    <location>
        <begin position="3376"/>
        <end position="3419"/>
    </location>
</feature>
<organism evidence="3 6">
    <name type="scientific">Cafeteria roenbergensis</name>
    <name type="common">Marine flagellate</name>
    <dbReference type="NCBI Taxonomy" id="33653"/>
    <lineage>
        <taxon>Eukaryota</taxon>
        <taxon>Sar</taxon>
        <taxon>Stramenopiles</taxon>
        <taxon>Bigyra</taxon>
        <taxon>Opalozoa</taxon>
        <taxon>Bicosoecida</taxon>
        <taxon>Cafeteriaceae</taxon>
        <taxon>Cafeteria</taxon>
    </lineage>
</organism>
<evidence type="ECO:0000256" key="1">
    <source>
        <dbReference type="SAM" id="MobiDB-lite"/>
    </source>
</evidence>
<feature type="compositionally biased region" description="Low complexity" evidence="1">
    <location>
        <begin position="1596"/>
        <end position="1614"/>
    </location>
</feature>
<feature type="region of interest" description="Disordered" evidence="1">
    <location>
        <begin position="1596"/>
        <end position="1623"/>
    </location>
</feature>
<dbReference type="InterPro" id="IPR001394">
    <property type="entry name" value="Peptidase_C19_UCH"/>
</dbReference>